<reference evidence="2" key="1">
    <citation type="submission" date="2016-11" db="UniProtKB">
        <authorList>
            <consortium name="WormBaseParasite"/>
        </authorList>
    </citation>
    <scope>IDENTIFICATION</scope>
    <source>
        <strain evidence="2">KR3021</strain>
    </source>
</reference>
<evidence type="ECO:0000313" key="1">
    <source>
        <dbReference type="Proteomes" id="UP000095286"/>
    </source>
</evidence>
<name>A0AC35TVW9_9BILA</name>
<sequence>MFNLNKFKKPKATPKLPPRKIIPAKKKKPNTIVPPKTIPVVPSPHIADQHPQDNSINPALNDTQKTYINNCTTPGVNKPPITTTAPNNHESEIDNSEEPSTIERIDGEHTSTPTTTTPELTTITTTLRPTTTTPELTTIATTTPELTTTTTTPEPSTTREATQTITNPPVFDSIEATLNYTYFTDHNKYRVKHGVEPLQYNVSLEAQAQEYSKELASMKKLQHSHYPHQGENIGMASTSIATNIVSNMYDEIKMYDFDNPGFSLETGHFTQLIWKHSKNMGTGITCEDNVCWVCFRYLPSGNILGKFDVNVLRADAWRRWFECWEDEENGWFLFNLLLFIFVFKFMDEHNFFRKKHNVGALISNKKLEFMAQKHADRMAKTGRLEHSYPRKYGENIGMGPPAYIKHLVKVMYREHLRYNFKKPSFDKSTGHFTQIIWKSTRRLGTGITCKKNYCYVVFQYDPPGNVYTKFAANVKELPKMKKPANKKKPGNKKPVKAKKSTRIGLKKPAKTRLAANAKKPVKSNKPAPKG</sequence>
<dbReference type="Proteomes" id="UP000095286">
    <property type="component" value="Unplaced"/>
</dbReference>
<protein>
    <submittedName>
        <fullName evidence="2">SCP domain-containing protein</fullName>
    </submittedName>
</protein>
<evidence type="ECO:0000313" key="2">
    <source>
        <dbReference type="WBParaSite" id="RSKR_0000483400.1"/>
    </source>
</evidence>
<organism evidence="1 2">
    <name type="scientific">Rhabditophanes sp. KR3021</name>
    <dbReference type="NCBI Taxonomy" id="114890"/>
    <lineage>
        <taxon>Eukaryota</taxon>
        <taxon>Metazoa</taxon>
        <taxon>Ecdysozoa</taxon>
        <taxon>Nematoda</taxon>
        <taxon>Chromadorea</taxon>
        <taxon>Rhabditida</taxon>
        <taxon>Tylenchina</taxon>
        <taxon>Panagrolaimomorpha</taxon>
        <taxon>Strongyloidoidea</taxon>
        <taxon>Alloionematidae</taxon>
        <taxon>Rhabditophanes</taxon>
    </lineage>
</organism>
<dbReference type="WBParaSite" id="RSKR_0000483400.1">
    <property type="protein sequence ID" value="RSKR_0000483400.1"/>
    <property type="gene ID" value="RSKR_0000483400"/>
</dbReference>
<proteinExistence type="predicted"/>
<accession>A0AC35TVW9</accession>